<name>I9LHC0_9FIRM</name>
<dbReference type="AlphaFoldDB" id="I9LHC0"/>
<accession>I9LHC0</accession>
<dbReference type="PATRIC" id="fig|1149862.3.peg.1047"/>
<dbReference type="Proteomes" id="UP000004324">
    <property type="component" value="Unassembled WGS sequence"/>
</dbReference>
<evidence type="ECO:0000313" key="2">
    <source>
        <dbReference type="Proteomes" id="UP000004324"/>
    </source>
</evidence>
<gene>
    <name evidence="1" type="ORF">FB4_0145</name>
</gene>
<keyword evidence="2" id="KW-1185">Reference proteome</keyword>
<reference evidence="1 2" key="1">
    <citation type="journal article" date="2012" name="J. Bacteriol.">
        <title>Draft Genome Sequences for Two Metal-Reducing Pelosinus fermentans Strains Isolated from a Cr(VI)-Contaminated Site and for Type Strain R7.</title>
        <authorList>
            <person name="Brown S.D."/>
            <person name="Podar M."/>
            <person name="Klingeman D.M."/>
            <person name="Johnson C.M."/>
            <person name="Yang Z.K."/>
            <person name="Utturkar S.M."/>
            <person name="Land M.L."/>
            <person name="Mosher J.J."/>
            <person name="Hurt R.A.Jr."/>
            <person name="Phelps T.J."/>
            <person name="Palumbo A.V."/>
            <person name="Arkin A.P."/>
            <person name="Hazen T.C."/>
            <person name="Elias D.A."/>
        </authorList>
    </citation>
    <scope>NUCLEOTIDE SEQUENCE [LARGE SCALE GENOMIC DNA]</scope>
    <source>
        <strain evidence="1 2">B4</strain>
    </source>
</reference>
<comment type="caution">
    <text evidence="1">The sequence shown here is derived from an EMBL/GenBank/DDBJ whole genome shotgun (WGS) entry which is preliminary data.</text>
</comment>
<dbReference type="RefSeq" id="WP_007931969.1">
    <property type="nucleotide sequence ID" value="NZ_AKVJ01000011.1"/>
</dbReference>
<organism evidence="1 2">
    <name type="scientific">Pelosinus fermentans B4</name>
    <dbReference type="NCBI Taxonomy" id="1149862"/>
    <lineage>
        <taxon>Bacteria</taxon>
        <taxon>Bacillati</taxon>
        <taxon>Bacillota</taxon>
        <taxon>Negativicutes</taxon>
        <taxon>Selenomonadales</taxon>
        <taxon>Sporomusaceae</taxon>
        <taxon>Pelosinus</taxon>
    </lineage>
</organism>
<sequence>MTKTRVAYGVHANGNTYRLEDTVESALKANMMVRDYEKKLIELNPQLKITFKVEKW</sequence>
<evidence type="ECO:0000313" key="1">
    <source>
        <dbReference type="EMBL" id="EIW19894.1"/>
    </source>
</evidence>
<protein>
    <submittedName>
        <fullName evidence="1">Uncharacterized protein</fullName>
    </submittedName>
</protein>
<dbReference type="EMBL" id="AKVJ01000011">
    <property type="protein sequence ID" value="EIW19894.1"/>
    <property type="molecule type" value="Genomic_DNA"/>
</dbReference>
<proteinExistence type="predicted"/>